<feature type="compositionally biased region" description="Basic and acidic residues" evidence="1">
    <location>
        <begin position="105"/>
        <end position="134"/>
    </location>
</feature>
<evidence type="ECO:0000313" key="3">
    <source>
        <dbReference type="Proteomes" id="UP000256964"/>
    </source>
</evidence>
<accession>A0A371CT50</accession>
<feature type="region of interest" description="Disordered" evidence="1">
    <location>
        <begin position="89"/>
        <end position="187"/>
    </location>
</feature>
<evidence type="ECO:0000313" key="2">
    <source>
        <dbReference type="EMBL" id="RDX43441.1"/>
    </source>
</evidence>
<dbReference type="EMBL" id="KZ857464">
    <property type="protein sequence ID" value="RDX43441.1"/>
    <property type="molecule type" value="Genomic_DNA"/>
</dbReference>
<reference evidence="2 3" key="1">
    <citation type="journal article" date="2018" name="Biotechnol. Biofuels">
        <title>Integrative visual omics of the white-rot fungus Polyporus brumalis exposes the biotechnological potential of its oxidative enzymes for delignifying raw plant biomass.</title>
        <authorList>
            <person name="Miyauchi S."/>
            <person name="Rancon A."/>
            <person name="Drula E."/>
            <person name="Hage H."/>
            <person name="Chaduli D."/>
            <person name="Favel A."/>
            <person name="Grisel S."/>
            <person name="Henrissat B."/>
            <person name="Herpoel-Gimbert I."/>
            <person name="Ruiz-Duenas F.J."/>
            <person name="Chevret D."/>
            <person name="Hainaut M."/>
            <person name="Lin J."/>
            <person name="Wang M."/>
            <person name="Pangilinan J."/>
            <person name="Lipzen A."/>
            <person name="Lesage-Meessen L."/>
            <person name="Navarro D."/>
            <person name="Riley R."/>
            <person name="Grigoriev I.V."/>
            <person name="Zhou S."/>
            <person name="Raouche S."/>
            <person name="Rosso M.N."/>
        </authorList>
    </citation>
    <scope>NUCLEOTIDE SEQUENCE [LARGE SCALE GENOMIC DNA]</scope>
    <source>
        <strain evidence="2 3">BRFM 1820</strain>
    </source>
</reference>
<feature type="compositionally biased region" description="Basic and acidic residues" evidence="1">
    <location>
        <begin position="173"/>
        <end position="187"/>
    </location>
</feature>
<name>A0A371CT50_9APHY</name>
<organism evidence="2 3">
    <name type="scientific">Lentinus brumalis</name>
    <dbReference type="NCBI Taxonomy" id="2498619"/>
    <lineage>
        <taxon>Eukaryota</taxon>
        <taxon>Fungi</taxon>
        <taxon>Dikarya</taxon>
        <taxon>Basidiomycota</taxon>
        <taxon>Agaricomycotina</taxon>
        <taxon>Agaricomycetes</taxon>
        <taxon>Polyporales</taxon>
        <taxon>Polyporaceae</taxon>
        <taxon>Lentinus</taxon>
    </lineage>
</organism>
<protein>
    <submittedName>
        <fullName evidence="2">Uncharacterized protein</fullName>
    </submittedName>
</protein>
<keyword evidence="3" id="KW-1185">Reference proteome</keyword>
<proteinExistence type="predicted"/>
<dbReference type="AlphaFoldDB" id="A0A371CT50"/>
<sequence length="187" mass="20944">MGPDEMSHNQPRVKCGLMKVSGERPRQAHYLARARQSEQRGIDADSPREVQVVESPTRATCTHPTRRHHSLPRVELLLPLQTRVSGSYVASSTQRPCSSLKARRRAESSQRISREATGRRRDKAGNRLGREVRTTRRTVIATGSRDTDGSVIGRSRTAFSTDWSAARQPAHQTTRDHPRERSGYAPG</sequence>
<gene>
    <name evidence="2" type="ORF">OH76DRAFT_1199353</name>
</gene>
<evidence type="ECO:0000256" key="1">
    <source>
        <dbReference type="SAM" id="MobiDB-lite"/>
    </source>
</evidence>
<dbReference type="Proteomes" id="UP000256964">
    <property type="component" value="Unassembled WGS sequence"/>
</dbReference>